<evidence type="ECO:0000313" key="3">
    <source>
        <dbReference type="EMBL" id="ACL76056.1"/>
    </source>
</evidence>
<dbReference type="eggNOG" id="COG0111">
    <property type="taxonomic scope" value="Bacteria"/>
</dbReference>
<evidence type="ECO:0000259" key="2">
    <source>
        <dbReference type="Pfam" id="PF16924"/>
    </source>
</evidence>
<accession>B8I2R3</accession>
<dbReference type="GO" id="GO:0051287">
    <property type="term" value="F:NAD binding"/>
    <property type="evidence" value="ECO:0007669"/>
    <property type="project" value="InterPro"/>
</dbReference>
<dbReference type="InterPro" id="IPR036291">
    <property type="entry name" value="NAD(P)-bd_dom_sf"/>
</dbReference>
<dbReference type="InterPro" id="IPR006140">
    <property type="entry name" value="D-isomer_DH_NAD-bd"/>
</dbReference>
<gene>
    <name evidence="3" type="ordered locus">Ccel_1705</name>
</gene>
<evidence type="ECO:0000259" key="1">
    <source>
        <dbReference type="Pfam" id="PF02826"/>
    </source>
</evidence>
<dbReference type="InterPro" id="IPR031629">
    <property type="entry name" value="DpaA_N"/>
</dbReference>
<dbReference type="EMBL" id="CP001348">
    <property type="protein sequence ID" value="ACL76056.1"/>
    <property type="molecule type" value="Genomic_DNA"/>
</dbReference>
<dbReference type="Pfam" id="PF02826">
    <property type="entry name" value="2-Hacid_dh_C"/>
    <property type="match status" value="1"/>
</dbReference>
<feature type="domain" description="Dipicolinate synthase subunit A N-terminal" evidence="2">
    <location>
        <begin position="7"/>
        <end position="120"/>
    </location>
</feature>
<dbReference type="Proteomes" id="UP000001349">
    <property type="component" value="Chromosome"/>
</dbReference>
<proteinExistence type="predicted"/>
<dbReference type="Pfam" id="PF16924">
    <property type="entry name" value="DpaA_N"/>
    <property type="match status" value="1"/>
</dbReference>
<evidence type="ECO:0000313" key="4">
    <source>
        <dbReference type="Proteomes" id="UP000001349"/>
    </source>
</evidence>
<organism evidence="3 4">
    <name type="scientific">Ruminiclostridium cellulolyticum (strain ATCC 35319 / DSM 5812 / JCM 6584 / H10)</name>
    <name type="common">Clostridium cellulolyticum</name>
    <dbReference type="NCBI Taxonomy" id="394503"/>
    <lineage>
        <taxon>Bacteria</taxon>
        <taxon>Bacillati</taxon>
        <taxon>Bacillota</taxon>
        <taxon>Clostridia</taxon>
        <taxon>Eubacteriales</taxon>
        <taxon>Oscillospiraceae</taxon>
        <taxon>Ruminiclostridium</taxon>
    </lineage>
</organism>
<dbReference type="AlphaFoldDB" id="B8I2R3"/>
<dbReference type="NCBIfam" id="NF006162">
    <property type="entry name" value="PRK08306.1"/>
    <property type="match status" value="1"/>
</dbReference>
<dbReference type="STRING" id="394503.Ccel_1705"/>
<protein>
    <submittedName>
        <fullName evidence="3">Dipicolinate synthase subunit A</fullName>
    </submittedName>
</protein>
<dbReference type="RefSeq" id="WP_015925171.1">
    <property type="nucleotide sequence ID" value="NC_011898.1"/>
</dbReference>
<feature type="domain" description="D-isomer specific 2-hydroxyacid dehydrogenase NAD-binding" evidence="1">
    <location>
        <begin position="145"/>
        <end position="241"/>
    </location>
</feature>
<dbReference type="Gene3D" id="3.40.50.720">
    <property type="entry name" value="NAD(P)-binding Rossmann-like Domain"/>
    <property type="match status" value="2"/>
</dbReference>
<keyword evidence="4" id="KW-1185">Reference proteome</keyword>
<name>B8I2R3_RUMCH</name>
<dbReference type="HOGENOM" id="CLU_082687_0_0_9"/>
<dbReference type="SUPFAM" id="SSF51735">
    <property type="entry name" value="NAD(P)-binding Rossmann-fold domains"/>
    <property type="match status" value="1"/>
</dbReference>
<reference evidence="3 4" key="1">
    <citation type="submission" date="2009-01" db="EMBL/GenBank/DDBJ databases">
        <title>Complete sequence of Clostridium cellulolyticum H10.</title>
        <authorList>
            <consortium name="US DOE Joint Genome Institute"/>
            <person name="Lucas S."/>
            <person name="Copeland A."/>
            <person name="Lapidus A."/>
            <person name="Glavina del Rio T."/>
            <person name="Dalin E."/>
            <person name="Tice H."/>
            <person name="Bruce D."/>
            <person name="Goodwin L."/>
            <person name="Pitluck S."/>
            <person name="Chertkov O."/>
            <person name="Saunders E."/>
            <person name="Brettin T."/>
            <person name="Detter J.C."/>
            <person name="Han C."/>
            <person name="Larimer F."/>
            <person name="Land M."/>
            <person name="Hauser L."/>
            <person name="Kyrpides N."/>
            <person name="Ivanova N."/>
            <person name="Zhou J."/>
            <person name="Richardson P."/>
        </authorList>
    </citation>
    <scope>NUCLEOTIDE SEQUENCE [LARGE SCALE GENOMIC DNA]</scope>
    <source>
        <strain evidence="4">ATCC 35319 / DSM 5812 / JCM 6584 / H10</strain>
    </source>
</reference>
<sequence length="291" mass="31829">MVRGKSYSIIGGDLRSVKLAELIAQDGNSVNIYGFTTAGFEIMLEQSKTLTEAVVDADVVIGPIPCSNDNEFINAPFHNESIHINELFKVMNKNQLFLAGRISDKIAHLAQVCNVYTIDLLEREEMAVLNGIPTAEGAIQIAMEEMPITLHNSNTLILGYGRIGKILAKMLHGIGSNVYVEARKYADLAWIKSLGYSPVMLSDLSHILKKIDVIFNTIPSMVLNYELLKLLNPECLIIDLASKPGGVDFNKAKDLGVKAIWALSLPGKVAPVTAAIFIKDTTYNIIEELGV</sequence>
<dbReference type="KEGG" id="cce:Ccel_1705"/>
<dbReference type="OrthoDB" id="8840764at2"/>